<dbReference type="Proteomes" id="UP000178404">
    <property type="component" value="Unassembled WGS sequence"/>
</dbReference>
<organism evidence="2 3">
    <name type="scientific">Candidatus Zambryskibacteria bacterium RIFCSPLOWO2_01_FULL_35_19</name>
    <dbReference type="NCBI Taxonomy" id="1802757"/>
    <lineage>
        <taxon>Bacteria</taxon>
        <taxon>Candidatus Zambryskiibacteriota</taxon>
    </lineage>
</organism>
<sequence length="228" mass="26991">MTFDKIKKIYLSKKKETVSHNFIKEIFDEIKTEYKKEKRKEGKDANQSWNSWSGKALQGLIKFIVEDYVFSLKYPIGITDDTALRNKKLSAELDKVRRNIEIFYDSYSIIPDADIIIYDKTNFKIIAVLSCKASLRERVAQAAYWKLKFQYNDTTKGILYYLLSTDNDGDFLSIGEDISRDRIIVEYGEIDKAYIFRDIPESDKVKNFSKIFDDFKKLFNQWFKYKND</sequence>
<protein>
    <recommendedName>
        <fullName evidence="1">BsaWI restriction endonuclease type 2 domain-containing protein</fullName>
    </recommendedName>
</protein>
<reference evidence="2 3" key="1">
    <citation type="journal article" date="2016" name="Nat. Commun.">
        <title>Thousands of microbial genomes shed light on interconnected biogeochemical processes in an aquifer system.</title>
        <authorList>
            <person name="Anantharaman K."/>
            <person name="Brown C.T."/>
            <person name="Hug L.A."/>
            <person name="Sharon I."/>
            <person name="Castelle C.J."/>
            <person name="Probst A.J."/>
            <person name="Thomas B.C."/>
            <person name="Singh A."/>
            <person name="Wilkins M.J."/>
            <person name="Karaoz U."/>
            <person name="Brodie E.L."/>
            <person name="Williams K.H."/>
            <person name="Hubbard S.S."/>
            <person name="Banfield J.F."/>
        </authorList>
    </citation>
    <scope>NUCLEOTIDE SEQUENCE [LARGE SCALE GENOMIC DNA]</scope>
</reference>
<evidence type="ECO:0000313" key="3">
    <source>
        <dbReference type="Proteomes" id="UP000178404"/>
    </source>
</evidence>
<dbReference type="AlphaFoldDB" id="A0A1G2TZS0"/>
<gene>
    <name evidence="2" type="ORF">A3A90_02525</name>
</gene>
<accession>A0A1G2TZS0</accession>
<evidence type="ECO:0000313" key="2">
    <source>
        <dbReference type="EMBL" id="OHB02110.1"/>
    </source>
</evidence>
<comment type="caution">
    <text evidence="2">The sequence shown here is derived from an EMBL/GenBank/DDBJ whole genome shotgun (WGS) entry which is preliminary data.</text>
</comment>
<dbReference type="Pfam" id="PF18643">
    <property type="entry name" value="RE_BsaWI"/>
    <property type="match status" value="1"/>
</dbReference>
<feature type="domain" description="BsaWI restriction endonuclease type 2" evidence="1">
    <location>
        <begin position="91"/>
        <end position="196"/>
    </location>
</feature>
<dbReference type="InterPro" id="IPR041551">
    <property type="entry name" value="RE_BsaWI"/>
</dbReference>
<evidence type="ECO:0000259" key="1">
    <source>
        <dbReference type="Pfam" id="PF18643"/>
    </source>
</evidence>
<name>A0A1G2TZS0_9BACT</name>
<dbReference type="EMBL" id="MHWA01000007">
    <property type="protein sequence ID" value="OHB02110.1"/>
    <property type="molecule type" value="Genomic_DNA"/>
</dbReference>
<proteinExistence type="predicted"/>